<evidence type="ECO:0000256" key="6">
    <source>
        <dbReference type="ARBA" id="ARBA00022723"/>
    </source>
</evidence>
<keyword evidence="7" id="KW-0862">Zinc</keyword>
<dbReference type="PATRIC" id="fig|2033.4.peg.100"/>
<comment type="cofactor">
    <cofactor evidence="1">
        <name>Zn(2+)</name>
        <dbReference type="ChEBI" id="CHEBI:29105"/>
    </cofactor>
</comment>
<proteinExistence type="inferred from homology"/>
<dbReference type="GO" id="GO:0051287">
    <property type="term" value="F:NAD binding"/>
    <property type="evidence" value="ECO:0007669"/>
    <property type="project" value="InterPro"/>
</dbReference>
<dbReference type="EMBL" id="LDRV01000054">
    <property type="protein sequence ID" value="KTS12119.1"/>
    <property type="molecule type" value="Genomic_DNA"/>
</dbReference>
<evidence type="ECO:0000256" key="4">
    <source>
        <dbReference type="ARBA" id="ARBA00010178"/>
    </source>
</evidence>
<name>A0A147F858_MICTE</name>
<evidence type="ECO:0000256" key="8">
    <source>
        <dbReference type="ARBA" id="ARBA00023002"/>
    </source>
</evidence>
<dbReference type="GO" id="GO:0004399">
    <property type="term" value="F:histidinol dehydrogenase activity"/>
    <property type="evidence" value="ECO:0007669"/>
    <property type="project" value="InterPro"/>
</dbReference>
<comment type="caution">
    <text evidence="12">The sequence shown here is derived from an EMBL/GenBank/DDBJ whole genome shotgun (WGS) entry which is preliminary data.</text>
</comment>
<dbReference type="InterPro" id="IPR012131">
    <property type="entry name" value="Hstdl_DH"/>
</dbReference>
<feature type="active site" description="Proton acceptor" evidence="10">
    <location>
        <position position="340"/>
    </location>
</feature>
<organism evidence="12 13">
    <name type="scientific">Microbacterium testaceum</name>
    <name type="common">Aureobacterium testaceum</name>
    <name type="synonym">Brevibacterium testaceum</name>
    <dbReference type="NCBI Taxonomy" id="2033"/>
    <lineage>
        <taxon>Bacteria</taxon>
        <taxon>Bacillati</taxon>
        <taxon>Actinomycetota</taxon>
        <taxon>Actinomycetes</taxon>
        <taxon>Micrococcales</taxon>
        <taxon>Microbacteriaceae</taxon>
        <taxon>Microbacterium</taxon>
    </lineage>
</organism>
<protein>
    <recommendedName>
        <fullName evidence="5">Histidinol dehydrogenase</fullName>
    </recommendedName>
</protein>
<dbReference type="CDD" id="cd06572">
    <property type="entry name" value="Histidinol_dh"/>
    <property type="match status" value="1"/>
</dbReference>
<dbReference type="Proteomes" id="UP000072189">
    <property type="component" value="Unassembled WGS sequence"/>
</dbReference>
<dbReference type="AlphaFoldDB" id="A0A147F858"/>
<evidence type="ECO:0000256" key="10">
    <source>
        <dbReference type="PIRSR" id="PIRSR000099-1"/>
    </source>
</evidence>
<dbReference type="GO" id="GO:0000105">
    <property type="term" value="P:L-histidine biosynthetic process"/>
    <property type="evidence" value="ECO:0007669"/>
    <property type="project" value="UniProtKB-UniPathway"/>
</dbReference>
<dbReference type="NCBIfam" id="TIGR00069">
    <property type="entry name" value="hisD"/>
    <property type="match status" value="1"/>
</dbReference>
<evidence type="ECO:0000256" key="9">
    <source>
        <dbReference type="PIRNR" id="PIRNR000099"/>
    </source>
</evidence>
<dbReference type="InterPro" id="IPR022695">
    <property type="entry name" value="Histidinol_DH_monofunct"/>
</dbReference>
<evidence type="ECO:0000256" key="2">
    <source>
        <dbReference type="ARBA" id="ARBA00003850"/>
    </source>
</evidence>
<dbReference type="RefSeq" id="WP_058614082.1">
    <property type="nucleotide sequence ID" value="NZ_LDRR01000102.1"/>
</dbReference>
<dbReference type="Gene3D" id="1.20.5.1300">
    <property type="match status" value="1"/>
</dbReference>
<dbReference type="UniPathway" id="UPA00031">
    <property type="reaction ID" value="UER00014"/>
</dbReference>
<dbReference type="Gene3D" id="3.40.50.1980">
    <property type="entry name" value="Nitrogenase molybdenum iron protein domain"/>
    <property type="match status" value="2"/>
</dbReference>
<keyword evidence="8 9" id="KW-0560">Oxidoreductase</keyword>
<dbReference type="GO" id="GO:0046872">
    <property type="term" value="F:metal ion binding"/>
    <property type="evidence" value="ECO:0007669"/>
    <property type="project" value="UniProtKB-KW"/>
</dbReference>
<sequence>MTTPSIRERGRWADMSVAERADLTTRGIGRVFDPELRASVLEILEDVRDHGDAGLLRALSRFDKVEVDAAGIRVSREEFDAARGEIDPEMLTAIRESIAAVRRYNERLIAEDADWSFETVPGVVVGERTSPIESVGLFVPAGKGSFPSVLVQLGTPAVVAGVPHIAVVTPPVPGSGGRVDPAILVVADELGITDVFRVNGPAGIGALAFGTETVPAVRKVVGPGSPPVAVAQIEVQRFGVVSNMLLGPSESLILADDSADPRLLAADLLNEAEHGPDSSSVLVTTSAELLAAVQIELAEQLAQLPAPRDEYARLALHNGGAVLVDSIEEGAAVANAYAPEHMQLVARDEEDVLDLIVDAAEILVGQYTTVSMANFALGCPAALPTSGYGKVSSGITAHTFRKKRAVARSTPEGLRALAPTVLAYTAHEGFPAHGNSVAIRL</sequence>
<gene>
    <name evidence="12" type="ORF">RSA3_08905</name>
</gene>
<evidence type="ECO:0000313" key="12">
    <source>
        <dbReference type="EMBL" id="KTS12119.1"/>
    </source>
</evidence>
<dbReference type="InterPro" id="IPR016161">
    <property type="entry name" value="Ald_DH/histidinol_DH"/>
</dbReference>
<evidence type="ECO:0000256" key="11">
    <source>
        <dbReference type="RuleBase" id="RU004175"/>
    </source>
</evidence>
<dbReference type="Pfam" id="PF00815">
    <property type="entry name" value="Histidinol_dh"/>
    <property type="match status" value="1"/>
</dbReference>
<comment type="pathway">
    <text evidence="3">Amino-acid biosynthesis; L-histidine biosynthesis; L-histidine from 5-phospho-alpha-D-ribose 1-diphosphate: step 9/9.</text>
</comment>
<dbReference type="PIRSF" id="PIRSF000099">
    <property type="entry name" value="Histidinol_dh"/>
    <property type="match status" value="1"/>
</dbReference>
<dbReference type="GO" id="GO:0005737">
    <property type="term" value="C:cytoplasm"/>
    <property type="evidence" value="ECO:0007669"/>
    <property type="project" value="TreeGrafter"/>
</dbReference>
<accession>A0A147F858</accession>
<evidence type="ECO:0000313" key="13">
    <source>
        <dbReference type="Proteomes" id="UP000072189"/>
    </source>
</evidence>
<evidence type="ECO:0000256" key="7">
    <source>
        <dbReference type="ARBA" id="ARBA00022833"/>
    </source>
</evidence>
<reference evidence="12 13" key="1">
    <citation type="journal article" date="2016" name="Front. Microbiol.">
        <title>Genomic Resource of Rice Seed Associated Bacteria.</title>
        <authorList>
            <person name="Midha S."/>
            <person name="Bansal K."/>
            <person name="Sharma S."/>
            <person name="Kumar N."/>
            <person name="Patil P.P."/>
            <person name="Chaudhry V."/>
            <person name="Patil P.B."/>
        </authorList>
    </citation>
    <scope>NUCLEOTIDE SEQUENCE [LARGE SCALE GENOMIC DNA]</scope>
    <source>
        <strain evidence="12 13">RSA3</strain>
    </source>
</reference>
<evidence type="ECO:0000256" key="5">
    <source>
        <dbReference type="ARBA" id="ARBA00016531"/>
    </source>
</evidence>
<keyword evidence="6" id="KW-0479">Metal-binding</keyword>
<dbReference type="PANTHER" id="PTHR21256:SF2">
    <property type="entry name" value="HISTIDINE BIOSYNTHESIS TRIFUNCTIONAL PROTEIN"/>
    <property type="match status" value="1"/>
</dbReference>
<comment type="function">
    <text evidence="2">Catalyzes the sequential NAD-dependent oxidations of L-histidinol to L-histidinaldehyde and then to L-histidine.</text>
</comment>
<evidence type="ECO:0000256" key="3">
    <source>
        <dbReference type="ARBA" id="ARBA00004940"/>
    </source>
</evidence>
<dbReference type="FunFam" id="3.40.50.1980:FF:000001">
    <property type="entry name" value="Histidinol dehydrogenase"/>
    <property type="match status" value="1"/>
</dbReference>
<comment type="similarity">
    <text evidence="4 9 11">Belongs to the histidinol dehydrogenase family.</text>
</comment>
<evidence type="ECO:0000256" key="1">
    <source>
        <dbReference type="ARBA" id="ARBA00001947"/>
    </source>
</evidence>
<dbReference type="SUPFAM" id="SSF53720">
    <property type="entry name" value="ALDH-like"/>
    <property type="match status" value="1"/>
</dbReference>
<feature type="active site" description="Proton acceptor" evidence="10">
    <location>
        <position position="341"/>
    </location>
</feature>
<dbReference type="PANTHER" id="PTHR21256">
    <property type="entry name" value="HISTIDINOL DEHYDROGENASE HDH"/>
    <property type="match status" value="1"/>
</dbReference>
<dbReference type="PRINTS" id="PR00083">
    <property type="entry name" value="HOLDHDRGNASE"/>
</dbReference>